<dbReference type="Proteomes" id="UP000823913">
    <property type="component" value="Unassembled WGS sequence"/>
</dbReference>
<proteinExistence type="predicted"/>
<dbReference type="EMBL" id="DVHK01000040">
    <property type="protein sequence ID" value="HIR66734.1"/>
    <property type="molecule type" value="Genomic_DNA"/>
</dbReference>
<reference evidence="2" key="2">
    <citation type="journal article" date="2021" name="PeerJ">
        <title>Extensive microbial diversity within the chicken gut microbiome revealed by metagenomics and culture.</title>
        <authorList>
            <person name="Gilroy R."/>
            <person name="Ravi A."/>
            <person name="Getino M."/>
            <person name="Pursley I."/>
            <person name="Horton D.L."/>
            <person name="Alikhan N.F."/>
            <person name="Baker D."/>
            <person name="Gharbi K."/>
            <person name="Hall N."/>
            <person name="Watson M."/>
            <person name="Adriaenssens E.M."/>
            <person name="Foster-Nyarko E."/>
            <person name="Jarju S."/>
            <person name="Secka A."/>
            <person name="Antonio M."/>
            <person name="Oren A."/>
            <person name="Chaudhuri R.R."/>
            <person name="La Ragione R."/>
            <person name="Hildebrand F."/>
            <person name="Pallen M.J."/>
        </authorList>
    </citation>
    <scope>NUCLEOTIDE SEQUENCE</scope>
    <source>
        <strain evidence="2">ChiW16-3235</strain>
    </source>
</reference>
<evidence type="ECO:0000313" key="3">
    <source>
        <dbReference type="Proteomes" id="UP000823913"/>
    </source>
</evidence>
<organism evidence="2 3">
    <name type="scientific">Candidatus Coproplasma avicola</name>
    <dbReference type="NCBI Taxonomy" id="2840744"/>
    <lineage>
        <taxon>Bacteria</taxon>
        <taxon>Bacillati</taxon>
        <taxon>Bacillota</taxon>
        <taxon>Clostridia</taxon>
        <taxon>Eubacteriales</taxon>
        <taxon>Candidatus Coproplasma</taxon>
    </lineage>
</organism>
<evidence type="ECO:0000256" key="1">
    <source>
        <dbReference type="SAM" id="MobiDB-lite"/>
    </source>
</evidence>
<accession>A0A9D1E620</accession>
<gene>
    <name evidence="2" type="ORF">IAB94_01655</name>
</gene>
<comment type="caution">
    <text evidence="2">The sequence shown here is derived from an EMBL/GenBank/DDBJ whole genome shotgun (WGS) entry which is preliminary data.</text>
</comment>
<evidence type="ECO:0000313" key="2">
    <source>
        <dbReference type="EMBL" id="HIR66734.1"/>
    </source>
</evidence>
<dbReference type="AlphaFoldDB" id="A0A9D1E620"/>
<feature type="region of interest" description="Disordered" evidence="1">
    <location>
        <begin position="1"/>
        <end position="47"/>
    </location>
</feature>
<sequence length="69" mass="7334">MDILKAIGALSQAAPQTKQGGEEKPAAQSAPTPPPSADGGNASAERENIMAQAIMRHEQIVNRVRSRRK</sequence>
<name>A0A9D1E620_9FIRM</name>
<protein>
    <submittedName>
        <fullName evidence="2">Uncharacterized protein</fullName>
    </submittedName>
</protein>
<reference evidence="2" key="1">
    <citation type="submission" date="2020-10" db="EMBL/GenBank/DDBJ databases">
        <authorList>
            <person name="Gilroy R."/>
        </authorList>
    </citation>
    <scope>NUCLEOTIDE SEQUENCE</scope>
    <source>
        <strain evidence="2">ChiW16-3235</strain>
    </source>
</reference>